<feature type="transmembrane region" description="Helical" evidence="8">
    <location>
        <begin position="640"/>
        <end position="662"/>
    </location>
</feature>
<keyword evidence="4 8" id="KW-0812">Transmembrane</keyword>
<evidence type="ECO:0000256" key="6">
    <source>
        <dbReference type="ARBA" id="ARBA00023136"/>
    </source>
</evidence>
<evidence type="ECO:0000259" key="10">
    <source>
        <dbReference type="Pfam" id="PF00924"/>
    </source>
</evidence>
<feature type="chain" id="PRO_5037642320" description="Mechanosensitive ion channel" evidence="9">
    <location>
        <begin position="25"/>
        <end position="832"/>
    </location>
</feature>
<evidence type="ECO:0000256" key="7">
    <source>
        <dbReference type="SAM" id="Coils"/>
    </source>
</evidence>
<proteinExistence type="inferred from homology"/>
<feature type="signal peptide" evidence="9">
    <location>
        <begin position="1"/>
        <end position="24"/>
    </location>
</feature>
<dbReference type="InterPro" id="IPR011014">
    <property type="entry name" value="MscS_channel_TM-2"/>
</dbReference>
<dbReference type="InterPro" id="IPR023408">
    <property type="entry name" value="MscS_beta-dom_sf"/>
</dbReference>
<feature type="transmembrane region" description="Helical" evidence="8">
    <location>
        <begin position="382"/>
        <end position="402"/>
    </location>
</feature>
<dbReference type="GO" id="GO:0005886">
    <property type="term" value="C:plasma membrane"/>
    <property type="evidence" value="ECO:0007669"/>
    <property type="project" value="UniProtKB-SubCell"/>
</dbReference>
<dbReference type="InterPro" id="IPR010920">
    <property type="entry name" value="LSM_dom_sf"/>
</dbReference>
<feature type="transmembrane region" description="Helical" evidence="8">
    <location>
        <begin position="289"/>
        <end position="306"/>
    </location>
</feature>
<dbReference type="PROSITE" id="PS51257">
    <property type="entry name" value="PROKAR_LIPOPROTEIN"/>
    <property type="match status" value="1"/>
</dbReference>
<dbReference type="AlphaFoldDB" id="A0A917IWD5"/>
<dbReference type="EMBL" id="BMIB01000002">
    <property type="protein sequence ID" value="GGH65226.1"/>
    <property type="molecule type" value="Genomic_DNA"/>
</dbReference>
<dbReference type="GO" id="GO:0008381">
    <property type="term" value="F:mechanosensitive monoatomic ion channel activity"/>
    <property type="evidence" value="ECO:0007669"/>
    <property type="project" value="UniProtKB-ARBA"/>
</dbReference>
<comment type="subcellular location">
    <subcellularLocation>
        <location evidence="1">Cell membrane</location>
        <topology evidence="1">Multi-pass membrane protein</topology>
    </subcellularLocation>
</comment>
<evidence type="ECO:0000259" key="11">
    <source>
        <dbReference type="Pfam" id="PF21082"/>
    </source>
</evidence>
<evidence type="ECO:0000256" key="3">
    <source>
        <dbReference type="ARBA" id="ARBA00022475"/>
    </source>
</evidence>
<dbReference type="Pfam" id="PF21082">
    <property type="entry name" value="MS_channel_3rd"/>
    <property type="match status" value="1"/>
</dbReference>
<gene>
    <name evidence="12" type="ORF">GCM10011379_18150</name>
</gene>
<accession>A0A917IWD5</accession>
<dbReference type="Gene3D" id="3.30.70.100">
    <property type="match status" value="1"/>
</dbReference>
<feature type="transmembrane region" description="Helical" evidence="8">
    <location>
        <begin position="521"/>
        <end position="542"/>
    </location>
</feature>
<sequence>MKAIPRLFLLCVLLVAGCLATVQAQDTSHHAADSVYITPEGDTVSSAFVKRLLRFAAVSRKRSVADRQRDKAVMLQDDLFENLKKTMQRTRTYLHSGIDTAGISADLTHVERWYTIAGDGIFVNGGVVQTYRNLASSYNMLLVLQNRVQQHKQELDNYQRRLSQFRYQLDSLSSDPVLFAFPTDSAVLSKYVQKLMMVAVEVNPVDSTIEKAMSNVQALQAKVNMQVYRIESAKDEIEVYQRTLYRTNFEKEVTALWEPPAVDRPLQEIIAVSWKKGWLTLRFYTENNAGLVALLLLLVLLSAIYIRSLKKIYRQKNLLRNDFAGQLLLRYPVLSALIIVLNIFQFLFPQPPFVFSALLWVVSAISLTLVFRGFITRYWMRVWVIMLLLFLLACGNNTILQASGPERWFMAALSLAGLVTGIAVWVKKQHRSELREGWIVYFIGFLALLEVLALVGNCFGRYNMSKSLLTGGYFNVIIAIMFLWTVRLINEGLSLAFEVYSGQDRKLFYLNPQRVGAKAPGWFYVFMIVGWFILFGRNFYAFRLASRPVKDFLSQEHQVGDYSFTINTLFLFIGIMGVSVIVSRIVSWFASDKHLAGTGTGGREDKPGLGSWLLLIRIAIISLGLFLAFAAAGIPMDKIAIILGALGVGIGFGLQTLVNNLVSGLIIAFEKPVNVGDAVEIDNQAGTMKSIGFRSSVIATGDGADLVMPNGDLLNSHLINRTLGGNKRQLTLVVGVAYDTDLRKAEQLLKEVLEADDRILRYPAPLVLFSEFNTSAIDAKLLFWVKHSNDPFLVKSELIVAVHQSFQLNHISIPFPQSDVHIAPRPPAPGAA</sequence>
<feature type="transmembrane region" description="Helical" evidence="8">
    <location>
        <begin position="476"/>
        <end position="500"/>
    </location>
</feature>
<dbReference type="InterPro" id="IPR006685">
    <property type="entry name" value="MscS_channel_2nd"/>
</dbReference>
<comment type="similarity">
    <text evidence="2">Belongs to the MscS (TC 1.A.23) family.</text>
</comment>
<dbReference type="Pfam" id="PF00924">
    <property type="entry name" value="MS_channel_2nd"/>
    <property type="match status" value="1"/>
</dbReference>
<keyword evidence="7" id="KW-0175">Coiled coil</keyword>
<evidence type="ECO:0008006" key="14">
    <source>
        <dbReference type="Google" id="ProtNLM"/>
    </source>
</evidence>
<evidence type="ECO:0000256" key="8">
    <source>
        <dbReference type="SAM" id="Phobius"/>
    </source>
</evidence>
<dbReference type="InterPro" id="IPR052702">
    <property type="entry name" value="MscS-like_channel"/>
</dbReference>
<feature type="domain" description="Mechanosensitive ion channel MscS" evidence="10">
    <location>
        <begin position="656"/>
        <end position="721"/>
    </location>
</feature>
<keyword evidence="6 8" id="KW-0472">Membrane</keyword>
<organism evidence="12 13">
    <name type="scientific">Filimonas zeae</name>
    <dbReference type="NCBI Taxonomy" id="1737353"/>
    <lineage>
        <taxon>Bacteria</taxon>
        <taxon>Pseudomonadati</taxon>
        <taxon>Bacteroidota</taxon>
        <taxon>Chitinophagia</taxon>
        <taxon>Chitinophagales</taxon>
        <taxon>Chitinophagaceae</taxon>
        <taxon>Filimonas</taxon>
    </lineage>
</organism>
<evidence type="ECO:0000313" key="12">
    <source>
        <dbReference type="EMBL" id="GGH65226.1"/>
    </source>
</evidence>
<comment type="caution">
    <text evidence="12">The sequence shown here is derived from an EMBL/GenBank/DDBJ whole genome shotgun (WGS) entry which is preliminary data.</text>
</comment>
<evidence type="ECO:0000313" key="13">
    <source>
        <dbReference type="Proteomes" id="UP000627292"/>
    </source>
</evidence>
<dbReference type="PANTHER" id="PTHR30347:SF1">
    <property type="entry name" value="MECHANOSENSITIVE CHANNEL MSCK"/>
    <property type="match status" value="1"/>
</dbReference>
<keyword evidence="13" id="KW-1185">Reference proteome</keyword>
<dbReference type="SUPFAM" id="SSF50182">
    <property type="entry name" value="Sm-like ribonucleoproteins"/>
    <property type="match status" value="1"/>
</dbReference>
<dbReference type="Gene3D" id="2.30.30.60">
    <property type="match status" value="1"/>
</dbReference>
<evidence type="ECO:0000256" key="1">
    <source>
        <dbReference type="ARBA" id="ARBA00004651"/>
    </source>
</evidence>
<feature type="transmembrane region" description="Helical" evidence="8">
    <location>
        <begin position="438"/>
        <end position="456"/>
    </location>
</feature>
<feature type="transmembrane region" description="Helical" evidence="8">
    <location>
        <begin position="353"/>
        <end position="375"/>
    </location>
</feature>
<keyword evidence="9" id="KW-0732">Signal</keyword>
<keyword evidence="5 8" id="KW-1133">Transmembrane helix</keyword>
<feature type="coiled-coil region" evidence="7">
    <location>
        <begin position="141"/>
        <end position="175"/>
    </location>
</feature>
<evidence type="ECO:0000256" key="4">
    <source>
        <dbReference type="ARBA" id="ARBA00022692"/>
    </source>
</evidence>
<dbReference type="PANTHER" id="PTHR30347">
    <property type="entry name" value="POTASSIUM CHANNEL RELATED"/>
    <property type="match status" value="1"/>
</dbReference>
<feature type="domain" description="Mechanosensitive ion channel MscS C-terminal" evidence="11">
    <location>
        <begin position="731"/>
        <end position="813"/>
    </location>
</feature>
<dbReference type="RefSeq" id="WP_188951715.1">
    <property type="nucleotide sequence ID" value="NZ_BMIB01000002.1"/>
</dbReference>
<dbReference type="SUPFAM" id="SSF82689">
    <property type="entry name" value="Mechanosensitive channel protein MscS (YggB), C-terminal domain"/>
    <property type="match status" value="1"/>
</dbReference>
<protein>
    <recommendedName>
        <fullName evidence="14">Mechanosensitive ion channel</fullName>
    </recommendedName>
</protein>
<feature type="transmembrane region" description="Helical" evidence="8">
    <location>
        <begin position="327"/>
        <end position="347"/>
    </location>
</feature>
<reference evidence="12" key="1">
    <citation type="journal article" date="2014" name="Int. J. Syst. Evol. Microbiol.">
        <title>Complete genome sequence of Corynebacterium casei LMG S-19264T (=DSM 44701T), isolated from a smear-ripened cheese.</title>
        <authorList>
            <consortium name="US DOE Joint Genome Institute (JGI-PGF)"/>
            <person name="Walter F."/>
            <person name="Albersmeier A."/>
            <person name="Kalinowski J."/>
            <person name="Ruckert C."/>
        </authorList>
    </citation>
    <scope>NUCLEOTIDE SEQUENCE</scope>
    <source>
        <strain evidence="12">CGMCC 1.15290</strain>
    </source>
</reference>
<feature type="transmembrane region" description="Helical" evidence="8">
    <location>
        <begin position="612"/>
        <end position="634"/>
    </location>
</feature>
<dbReference type="Proteomes" id="UP000627292">
    <property type="component" value="Unassembled WGS sequence"/>
</dbReference>
<name>A0A917IWD5_9BACT</name>
<dbReference type="SUPFAM" id="SSF82861">
    <property type="entry name" value="Mechanosensitive channel protein MscS (YggB), transmembrane region"/>
    <property type="match status" value="1"/>
</dbReference>
<dbReference type="InterPro" id="IPR011066">
    <property type="entry name" value="MscS_channel_C_sf"/>
</dbReference>
<dbReference type="Gene3D" id="1.10.287.1260">
    <property type="match status" value="1"/>
</dbReference>
<reference evidence="12" key="2">
    <citation type="submission" date="2020-09" db="EMBL/GenBank/DDBJ databases">
        <authorList>
            <person name="Sun Q."/>
            <person name="Zhou Y."/>
        </authorList>
    </citation>
    <scope>NUCLEOTIDE SEQUENCE</scope>
    <source>
        <strain evidence="12">CGMCC 1.15290</strain>
    </source>
</reference>
<evidence type="ECO:0000256" key="2">
    <source>
        <dbReference type="ARBA" id="ARBA00008017"/>
    </source>
</evidence>
<feature type="transmembrane region" description="Helical" evidence="8">
    <location>
        <begin position="562"/>
        <end position="591"/>
    </location>
</feature>
<evidence type="ECO:0000256" key="9">
    <source>
        <dbReference type="SAM" id="SignalP"/>
    </source>
</evidence>
<keyword evidence="3" id="KW-1003">Cell membrane</keyword>
<dbReference type="InterPro" id="IPR049278">
    <property type="entry name" value="MS_channel_C"/>
</dbReference>
<evidence type="ECO:0000256" key="5">
    <source>
        <dbReference type="ARBA" id="ARBA00022989"/>
    </source>
</evidence>